<dbReference type="InterPro" id="IPR016192">
    <property type="entry name" value="APOBEC/CMP_deaminase_Zn-bd"/>
</dbReference>
<feature type="active site" description="Proton donor" evidence="15">
    <location>
        <position position="60"/>
    </location>
</feature>
<evidence type="ECO:0000256" key="8">
    <source>
        <dbReference type="ARBA" id="ARBA00022833"/>
    </source>
</evidence>
<dbReference type="RefSeq" id="WP_011125490.1">
    <property type="nucleotide sequence ID" value="NC_005042.1"/>
</dbReference>
<feature type="binding site" evidence="16">
    <location>
        <position position="212"/>
    </location>
    <ligand>
        <name>substrate</name>
    </ligand>
</feature>
<dbReference type="Pfam" id="PF00383">
    <property type="entry name" value="dCMP_cyt_deam_1"/>
    <property type="match status" value="1"/>
</dbReference>
<dbReference type="Gene3D" id="3.40.430.10">
    <property type="entry name" value="Dihydrofolate Reductase, subunit A"/>
    <property type="match status" value="1"/>
</dbReference>
<dbReference type="InterPro" id="IPR004794">
    <property type="entry name" value="Eubact_RibD"/>
</dbReference>
<dbReference type="PATRIC" id="fig|167539.5.peg.1404"/>
<keyword evidence="8 14" id="KW-0862">Zinc</keyword>
<feature type="binding site" evidence="16">
    <location>
        <position position="295"/>
    </location>
    <ligand>
        <name>substrate</name>
    </ligand>
</feature>
<evidence type="ECO:0000256" key="2">
    <source>
        <dbReference type="ARBA" id="ARBA00004882"/>
    </source>
</evidence>
<dbReference type="PROSITE" id="PS51747">
    <property type="entry name" value="CYT_DCMP_DEAMINASES_2"/>
    <property type="match status" value="1"/>
</dbReference>
<dbReference type="EC" id="3.5.4.26" evidence="14"/>
<evidence type="ECO:0000256" key="16">
    <source>
        <dbReference type="PIRSR" id="PIRSR006769-2"/>
    </source>
</evidence>
<organism evidence="19 20">
    <name type="scientific">Prochlorococcus marinus (strain SARG / CCMP1375 / SS120)</name>
    <dbReference type="NCBI Taxonomy" id="167539"/>
    <lineage>
        <taxon>Bacteria</taxon>
        <taxon>Bacillati</taxon>
        <taxon>Cyanobacteriota</taxon>
        <taxon>Cyanophyceae</taxon>
        <taxon>Synechococcales</taxon>
        <taxon>Prochlorococcaceae</taxon>
        <taxon>Prochlorococcus</taxon>
    </lineage>
</organism>
<dbReference type="HOGENOM" id="CLU_036590_1_2_3"/>
<feature type="binding site" evidence="16">
    <location>
        <position position="229"/>
    </location>
    <ligand>
        <name>NADP(+)</name>
        <dbReference type="ChEBI" id="CHEBI:58349"/>
    </ligand>
</feature>
<gene>
    <name evidence="19" type="primary">ribD</name>
    <name evidence="19" type="ordered locus">Pro_1339</name>
</gene>
<comment type="pathway">
    <text evidence="3 14">Cofactor biosynthesis; riboflavin biosynthesis; 5-amino-6-(D-ribitylamino)uracil from GTP: step 3/4.</text>
</comment>
<evidence type="ECO:0000256" key="14">
    <source>
        <dbReference type="PIRNR" id="PIRNR006769"/>
    </source>
</evidence>
<dbReference type="InterPro" id="IPR002734">
    <property type="entry name" value="RibDG_C"/>
</dbReference>
<dbReference type="eggNOG" id="COG0117">
    <property type="taxonomic scope" value="Bacteria"/>
</dbReference>
<evidence type="ECO:0000256" key="4">
    <source>
        <dbReference type="ARBA" id="ARBA00005259"/>
    </source>
</evidence>
<dbReference type="Proteomes" id="UP000001420">
    <property type="component" value="Chromosome"/>
</dbReference>
<feature type="binding site" evidence="16">
    <location>
        <position position="176"/>
    </location>
    <ligand>
        <name>substrate</name>
    </ligand>
</feature>
<dbReference type="GO" id="GO:0008835">
    <property type="term" value="F:diaminohydroxyphosphoribosylaminopyrimidine deaminase activity"/>
    <property type="evidence" value="ECO:0007669"/>
    <property type="project" value="UniProtKB-EC"/>
</dbReference>
<comment type="cofactor">
    <cofactor evidence="14 17">
        <name>Zn(2+)</name>
        <dbReference type="ChEBI" id="CHEBI:29105"/>
    </cofactor>
    <text evidence="14 17">Binds 1 zinc ion.</text>
</comment>
<dbReference type="SUPFAM" id="SSF53597">
    <property type="entry name" value="Dihydrofolate reductase-like"/>
    <property type="match status" value="1"/>
</dbReference>
<keyword evidence="11" id="KW-0511">Multifunctional enzyme</keyword>
<dbReference type="Pfam" id="PF01872">
    <property type="entry name" value="RibD_C"/>
    <property type="match status" value="1"/>
</dbReference>
<dbReference type="GO" id="GO:0008703">
    <property type="term" value="F:5-amino-6-(5-phosphoribosylamino)uracil reductase activity"/>
    <property type="evidence" value="ECO:0007669"/>
    <property type="project" value="UniProtKB-EC"/>
</dbReference>
<protein>
    <recommendedName>
        <fullName evidence="14">Riboflavin biosynthesis protein RibD</fullName>
    </recommendedName>
    <domain>
        <recommendedName>
            <fullName evidence="14">Diaminohydroxyphosphoribosylaminopyrimidine deaminase</fullName>
            <shortName evidence="14">DRAP deaminase</shortName>
            <ecNumber evidence="14">3.5.4.26</ecNumber>
        </recommendedName>
        <alternativeName>
            <fullName evidence="14">Riboflavin-specific deaminase</fullName>
        </alternativeName>
    </domain>
    <domain>
        <recommendedName>
            <fullName evidence="14">5-amino-6-(5-phosphoribosylamino)uracil reductase</fullName>
            <ecNumber evidence="14">1.1.1.193</ecNumber>
        </recommendedName>
        <alternativeName>
            <fullName evidence="14">HTP reductase</fullName>
        </alternativeName>
    </domain>
</protein>
<dbReference type="InterPro" id="IPR050765">
    <property type="entry name" value="Riboflavin_Biosynth_HTPR"/>
</dbReference>
<evidence type="ECO:0000313" key="19">
    <source>
        <dbReference type="EMBL" id="AAQ00383.1"/>
    </source>
</evidence>
<dbReference type="PANTHER" id="PTHR38011:SF7">
    <property type="entry name" value="2,5-DIAMINO-6-RIBOSYLAMINO-4(3H)-PYRIMIDINONE 5'-PHOSPHATE REDUCTASE"/>
    <property type="match status" value="1"/>
</dbReference>
<keyword evidence="9 14" id="KW-0521">NADP</keyword>
<feature type="domain" description="CMP/dCMP-type deaminase" evidence="18">
    <location>
        <begin position="8"/>
        <end position="130"/>
    </location>
</feature>
<evidence type="ECO:0000256" key="12">
    <source>
        <dbReference type="ARBA" id="ARBA00049861"/>
    </source>
</evidence>
<dbReference type="STRING" id="167539.Pro_1339"/>
<comment type="similarity">
    <text evidence="5 14">In the C-terminal section; belongs to the HTP reductase family.</text>
</comment>
<keyword evidence="6 14" id="KW-0686">Riboflavin biosynthesis</keyword>
<comment type="pathway">
    <text evidence="2 14">Cofactor biosynthesis; riboflavin biosynthesis; 5-amino-6-(D-ribitylamino)uracil from GTP: step 2/4.</text>
</comment>
<evidence type="ECO:0000256" key="15">
    <source>
        <dbReference type="PIRSR" id="PIRSR006769-1"/>
    </source>
</evidence>
<dbReference type="CDD" id="cd01284">
    <property type="entry name" value="Riboflavin_deaminase-reductase"/>
    <property type="match status" value="1"/>
</dbReference>
<feature type="binding site" evidence="16">
    <location>
        <position position="208"/>
    </location>
    <ligand>
        <name>NADP(+)</name>
        <dbReference type="ChEBI" id="CHEBI:58349"/>
    </ligand>
</feature>
<evidence type="ECO:0000256" key="11">
    <source>
        <dbReference type="ARBA" id="ARBA00023268"/>
    </source>
</evidence>
<dbReference type="eggNOG" id="COG1985">
    <property type="taxonomic scope" value="Bacteria"/>
</dbReference>
<dbReference type="NCBIfam" id="TIGR00227">
    <property type="entry name" value="ribD_Cterm"/>
    <property type="match status" value="1"/>
</dbReference>
<keyword evidence="20" id="KW-1185">Reference proteome</keyword>
<dbReference type="GO" id="GO:0009231">
    <property type="term" value="P:riboflavin biosynthetic process"/>
    <property type="evidence" value="ECO:0007669"/>
    <property type="project" value="UniProtKB-UniPathway"/>
</dbReference>
<comment type="catalytic activity">
    <reaction evidence="13 14">
        <text>2,5-diamino-6-hydroxy-4-(5-phosphoribosylamino)-pyrimidine + H2O + H(+) = 5-amino-6-(5-phospho-D-ribosylamino)uracil + NH4(+)</text>
        <dbReference type="Rhea" id="RHEA:21868"/>
        <dbReference type="ChEBI" id="CHEBI:15377"/>
        <dbReference type="ChEBI" id="CHEBI:15378"/>
        <dbReference type="ChEBI" id="CHEBI:28938"/>
        <dbReference type="ChEBI" id="CHEBI:58453"/>
        <dbReference type="ChEBI" id="CHEBI:58614"/>
        <dbReference type="EC" id="3.5.4.26"/>
    </reaction>
</comment>
<evidence type="ECO:0000256" key="17">
    <source>
        <dbReference type="PIRSR" id="PIRSR006769-3"/>
    </source>
</evidence>
<feature type="binding site" evidence="17">
    <location>
        <position position="92"/>
    </location>
    <ligand>
        <name>Zn(2+)</name>
        <dbReference type="ChEBI" id="CHEBI:29105"/>
        <note>catalytic</note>
    </ligand>
</feature>
<keyword evidence="14" id="KW-0378">Hydrolase</keyword>
<dbReference type="InterPro" id="IPR002125">
    <property type="entry name" value="CMP_dCMP_dom"/>
</dbReference>
<evidence type="ECO:0000256" key="7">
    <source>
        <dbReference type="ARBA" id="ARBA00022723"/>
    </source>
</evidence>
<reference evidence="19 20" key="1">
    <citation type="journal article" date="2003" name="Proc. Natl. Acad. Sci. U.S.A.">
        <title>Genome sequence of the cyanobacterium Prochlorococcus marinus SS120, a nearly minimal oxyphototrophic genome.</title>
        <authorList>
            <person name="Dufresne A."/>
            <person name="Salanoubat M."/>
            <person name="Partensky F."/>
            <person name="Artiguenave F."/>
            <person name="Axmann I.M."/>
            <person name="Barbe V."/>
            <person name="Duprat S."/>
            <person name="Galperin M.Y."/>
            <person name="Koonin E.V."/>
            <person name="Le Gall F."/>
            <person name="Makarova K.S."/>
            <person name="Ostrowski M."/>
            <person name="Oztas S."/>
            <person name="Robert C."/>
            <person name="Rogozin I.B."/>
            <person name="Scanlan D.J."/>
            <person name="Tandeau de Marsac N."/>
            <person name="Weissenbach J."/>
            <person name="Wincker P."/>
            <person name="Wolf Y.I."/>
            <person name="Hess W.R."/>
        </authorList>
    </citation>
    <scope>NUCLEOTIDE SEQUENCE [LARGE SCALE GENOMIC DNA]</scope>
    <source>
        <strain evidence="20">SARG / CCMP1375 / SS120</strain>
    </source>
</reference>
<evidence type="ECO:0000259" key="18">
    <source>
        <dbReference type="PROSITE" id="PS51747"/>
    </source>
</evidence>
<feature type="binding site" evidence="16">
    <location>
        <position position="215"/>
    </location>
    <ligand>
        <name>substrate</name>
    </ligand>
</feature>
<evidence type="ECO:0000256" key="5">
    <source>
        <dbReference type="ARBA" id="ARBA00007417"/>
    </source>
</evidence>
<comment type="catalytic activity">
    <reaction evidence="12 14">
        <text>5-amino-6-(5-phospho-D-ribitylamino)uracil + NADP(+) = 5-amino-6-(5-phospho-D-ribosylamino)uracil + NADPH + H(+)</text>
        <dbReference type="Rhea" id="RHEA:17845"/>
        <dbReference type="ChEBI" id="CHEBI:15378"/>
        <dbReference type="ChEBI" id="CHEBI:57783"/>
        <dbReference type="ChEBI" id="CHEBI:58349"/>
        <dbReference type="ChEBI" id="CHEBI:58421"/>
        <dbReference type="ChEBI" id="CHEBI:58453"/>
        <dbReference type="EC" id="1.1.1.193"/>
    </reaction>
</comment>
<comment type="similarity">
    <text evidence="4 14">In the N-terminal section; belongs to the cytidine and deoxycytidylate deaminase family.</text>
</comment>
<dbReference type="EC" id="1.1.1.193" evidence="14"/>
<accession>Q7VAW4</accession>
<dbReference type="InterPro" id="IPR024072">
    <property type="entry name" value="DHFR-like_dom_sf"/>
</dbReference>
<keyword evidence="7 14" id="KW-0479">Metal-binding</keyword>
<dbReference type="PIRSF" id="PIRSF006769">
    <property type="entry name" value="RibD"/>
    <property type="match status" value="1"/>
</dbReference>
<evidence type="ECO:0000256" key="1">
    <source>
        <dbReference type="ARBA" id="ARBA00002151"/>
    </source>
</evidence>
<dbReference type="GO" id="GO:0008270">
    <property type="term" value="F:zinc ion binding"/>
    <property type="evidence" value="ECO:0007669"/>
    <property type="project" value="InterPro"/>
</dbReference>
<feature type="binding site" evidence="17">
    <location>
        <position position="58"/>
    </location>
    <ligand>
        <name>Zn(2+)</name>
        <dbReference type="ChEBI" id="CHEBI:29105"/>
        <note>catalytic</note>
    </ligand>
</feature>
<evidence type="ECO:0000256" key="10">
    <source>
        <dbReference type="ARBA" id="ARBA00023002"/>
    </source>
</evidence>
<keyword evidence="10 14" id="KW-0560">Oxidoreductase</keyword>
<comment type="function">
    <text evidence="1 14">Converts 2,5-diamino-6-(ribosylamino)-4(3h)-pyrimidinone 5'-phosphate into 5-amino-6-(ribosylamino)-2,4(1h,3h)-pyrimidinedione 5'-phosphate.</text>
</comment>
<evidence type="ECO:0000313" key="20">
    <source>
        <dbReference type="Proteomes" id="UP000001420"/>
    </source>
</evidence>
<evidence type="ECO:0000256" key="3">
    <source>
        <dbReference type="ARBA" id="ARBA00004910"/>
    </source>
</evidence>
<sequence length="367" mass="39990">MATNLNSHIWEPWMFRAINLASLAEGQTSPNPLVGAVILDEKNRLVGEGFHLRSGEPHAEIGAIEQAGSLAKGGTLLVNLEPCCHRGKTPPCTDAILRSGIKRVVVAIQDPDQRVSGKGIAFLKESGIEVVTGILEKEAAFLNRAFIFRNRTGRPWGTLKWAMSFDGRIGLSNGKSKWISGEKSRKRVHSLRAKNDAVIVGGGTVRSDNPLLTTRGIADIEPLRVVCSSTLDLPKEAQLWNTELAKTLIFYGPESDARCLENLPSGPERLCLEENTPIKVMEALAQRGCNQVLWECGSSLATKAIQQNCVQELSLFLSPKLLGGVSAMTPLADFGFSSMEQVFKLKEVSSNKSGEDFVLNMLFDNYG</sequence>
<dbReference type="Gene3D" id="3.40.140.10">
    <property type="entry name" value="Cytidine Deaminase, domain 2"/>
    <property type="match status" value="1"/>
</dbReference>
<dbReference type="SUPFAM" id="SSF53927">
    <property type="entry name" value="Cytidine deaminase-like"/>
    <property type="match status" value="1"/>
</dbReference>
<dbReference type="EnsemblBacteria" id="AAQ00383">
    <property type="protein sequence ID" value="AAQ00383"/>
    <property type="gene ID" value="Pro_1339"/>
</dbReference>
<feature type="binding site" evidence="16">
    <location>
        <position position="178"/>
    </location>
    <ligand>
        <name>NADP(+)</name>
        <dbReference type="ChEBI" id="CHEBI:58349"/>
    </ligand>
</feature>
<evidence type="ECO:0000256" key="9">
    <source>
        <dbReference type="ARBA" id="ARBA00022857"/>
    </source>
</evidence>
<dbReference type="OrthoDB" id="9800865at2"/>
<feature type="binding site" evidence="16">
    <location>
        <position position="204"/>
    </location>
    <ligand>
        <name>NADP(+)</name>
        <dbReference type="ChEBI" id="CHEBI:58349"/>
    </ligand>
</feature>
<dbReference type="GO" id="GO:0050661">
    <property type="term" value="F:NADP binding"/>
    <property type="evidence" value="ECO:0007669"/>
    <property type="project" value="InterPro"/>
</dbReference>
<dbReference type="KEGG" id="pma:Pro_1339"/>
<dbReference type="EMBL" id="AE017126">
    <property type="protein sequence ID" value="AAQ00383.1"/>
    <property type="molecule type" value="Genomic_DNA"/>
</dbReference>
<evidence type="ECO:0000256" key="13">
    <source>
        <dbReference type="ARBA" id="ARBA00049886"/>
    </source>
</evidence>
<evidence type="ECO:0000256" key="6">
    <source>
        <dbReference type="ARBA" id="ARBA00022619"/>
    </source>
</evidence>
<dbReference type="UniPathway" id="UPA00275">
    <property type="reaction ID" value="UER00401"/>
</dbReference>
<feature type="binding site" evidence="16">
    <location>
        <position position="192"/>
    </location>
    <ligand>
        <name>substrate</name>
    </ligand>
</feature>
<dbReference type="InterPro" id="IPR011549">
    <property type="entry name" value="RibD_C"/>
</dbReference>
<dbReference type="PROSITE" id="PS00903">
    <property type="entry name" value="CYT_DCMP_DEAMINASES_1"/>
    <property type="match status" value="1"/>
</dbReference>
<name>Q7VAW4_PROMA</name>
<dbReference type="PANTHER" id="PTHR38011">
    <property type="entry name" value="DIHYDROFOLATE REDUCTASE FAMILY PROTEIN (AFU_ORTHOLOGUE AFUA_8G06820)"/>
    <property type="match status" value="1"/>
</dbReference>
<feature type="binding site" evidence="17">
    <location>
        <position position="83"/>
    </location>
    <ligand>
        <name>Zn(2+)</name>
        <dbReference type="ChEBI" id="CHEBI:29105"/>
        <note>catalytic</note>
    </ligand>
</feature>
<dbReference type="AlphaFoldDB" id="Q7VAW4"/>
<dbReference type="NCBIfam" id="TIGR00326">
    <property type="entry name" value="eubact_ribD"/>
    <property type="match status" value="1"/>
</dbReference>
<dbReference type="InterPro" id="IPR016193">
    <property type="entry name" value="Cytidine_deaminase-like"/>
</dbReference>
<proteinExistence type="inferred from homology"/>
<feature type="binding site" evidence="16">
    <location>
        <position position="162"/>
    </location>
    <ligand>
        <name>NADP(+)</name>
        <dbReference type="ChEBI" id="CHEBI:58349"/>
    </ligand>
</feature>